<name>A0ABV7CKK2_9GAMM</name>
<dbReference type="RefSeq" id="WP_377124035.1">
    <property type="nucleotide sequence ID" value="NZ_JBHRSD010000017.1"/>
</dbReference>
<feature type="region of interest" description="Disordered" evidence="1">
    <location>
        <begin position="1245"/>
        <end position="1277"/>
    </location>
</feature>
<gene>
    <name evidence="3" type="ORF">ACFOEE_10725</name>
</gene>
<keyword evidence="4" id="KW-1185">Reference proteome</keyword>
<evidence type="ECO:0000256" key="1">
    <source>
        <dbReference type="SAM" id="MobiDB-lite"/>
    </source>
</evidence>
<dbReference type="NCBIfam" id="TIGR02099">
    <property type="entry name" value="YhdP family protein"/>
    <property type="match status" value="1"/>
</dbReference>
<sequence>MRLKTVGFYMLRKVWQCFAVTLVLLAVLISALKYTLPYANDYKQNIESILYQQFDVDIAIGSISASWQGNGPALVLEDLSFADNATSPIALTIANTSLQLNLLESIKNGQLRSSYFVIEGLAAQVDVERLDAGSSGDFEQQSLLESLFLGETGRFEVKDSRLQVRLRDGKQRVLLIDSLRWQNQPQQHRGFGKIALPGISEGEISANLALTGRYLKDVAGDIFIAAQGVDVATWLAPWLDKEKKALNTDLNANLWLSVTGGKINSAQWQWQPSFIHWQQQQRPQQLSLDSGMFSAQLTNQHWDIQSTPWQFSDGGRALPELKWQAKLGPENHALWLEELSIPLLTRLADLAAQPELKQVLALQPTGQVNVARFEWHSSADWRVYAGVGEFGWQPQGGIPGAQNLRLEVSARPDAMRVTLDGEADYLLTGELFSRALAFDQLHVSADIYTTEQGWQVSSHDIWFANPDLTVAAELGLALSDTPSMALYAEVNGGNANIAEHYFPLTVMDADLIAYLKGAIQAGQHRKSQVLFNGPFAHFPFTTESGQFEVRSQLEEVKFAFAPGWPAVEQASVELAFVDQRMDIYAHSGKLINQQIATPVTVSIADLMDAKTLFVDIKHQTEAASLQAFFTETPLKKPLAEVLNVVQATGPVNGDVRLAVDLGNGHVKATGVVDFVNNVVHVTKPGLVLKQVNGQLEFADEQITLNALYANWLGQPLELKLTGQSDAQKNYQLLLSANLQGDAERLADASQGLTRSFIVGNTAVNTAIELNFTAQGFNYRATASSDLTGLSSSLPAPYGKTSQTKLPLNIEVQGDDISNLITANIDKKLFFNGILDNHNGVFANAQLVVGEKDLGLTNQGFVVAIEQPQFELEPWLPFLDNLLTVTSGVSPSGVLPPLSLVSGQFARVQAGPLPFNDVEFSLTPSTDGFSAKIIGKELRATVAIPRHGSSRPILINADYLRLQPEVATPNSKPAPQPQWLTRLPAIEATCLDCKLAQYQLDKVNLSLFGDGQQLQVTELRVDKGEHVLSANGRWVDGRSEFTGKLNSKNVGMLLDEFDITTSIKDASAEVDFTLNWQDAPYSFALPTLGGEINWRLGEGHLSEISDGGARVFSLLSMDSLVRKLKLDFRDVFSKGFFFNQMQGNMQLQAGIAYTKDAKLDGVPADLTISGHANLVSKEINYDLAVAPQVTSSLPVIVAWMVNPVSGLAALALDKVIHSARVISEIKFKVTGTMDNPQVQEIDRKSREVELPQAAQNQPSAEPLAADVPQAPDNQGPAT</sequence>
<dbReference type="PANTHER" id="PTHR38690">
    <property type="entry name" value="PROTEASE-RELATED"/>
    <property type="match status" value="1"/>
</dbReference>
<dbReference type="InterPro" id="IPR025263">
    <property type="entry name" value="YhdP_central"/>
</dbReference>
<protein>
    <submittedName>
        <fullName evidence="3">YhdP family protein</fullName>
    </submittedName>
</protein>
<proteinExistence type="predicted"/>
<dbReference type="Proteomes" id="UP001595453">
    <property type="component" value="Unassembled WGS sequence"/>
</dbReference>
<reference evidence="4" key="1">
    <citation type="journal article" date="2019" name="Int. J. Syst. Evol. Microbiol.">
        <title>The Global Catalogue of Microorganisms (GCM) 10K type strain sequencing project: providing services to taxonomists for standard genome sequencing and annotation.</title>
        <authorList>
            <consortium name="The Broad Institute Genomics Platform"/>
            <consortium name="The Broad Institute Genome Sequencing Center for Infectious Disease"/>
            <person name="Wu L."/>
            <person name="Ma J."/>
        </authorList>
    </citation>
    <scope>NUCLEOTIDE SEQUENCE [LARGE SCALE GENOMIC DNA]</scope>
    <source>
        <strain evidence="4">KCTC 42730</strain>
    </source>
</reference>
<feature type="domain" description="YhdP central" evidence="2">
    <location>
        <begin position="10"/>
        <end position="1237"/>
    </location>
</feature>
<dbReference type="PANTHER" id="PTHR38690:SF1">
    <property type="entry name" value="PROTEASE"/>
    <property type="match status" value="1"/>
</dbReference>
<dbReference type="Pfam" id="PF13116">
    <property type="entry name" value="YhdP"/>
    <property type="match status" value="1"/>
</dbReference>
<evidence type="ECO:0000313" key="3">
    <source>
        <dbReference type="EMBL" id="MFC3032996.1"/>
    </source>
</evidence>
<accession>A0ABV7CKK2</accession>
<evidence type="ECO:0000259" key="2">
    <source>
        <dbReference type="Pfam" id="PF13116"/>
    </source>
</evidence>
<comment type="caution">
    <text evidence="3">The sequence shown here is derived from an EMBL/GenBank/DDBJ whole genome shotgun (WGS) entry which is preliminary data.</text>
</comment>
<dbReference type="EMBL" id="JBHRSD010000017">
    <property type="protein sequence ID" value="MFC3032996.1"/>
    <property type="molecule type" value="Genomic_DNA"/>
</dbReference>
<organism evidence="3 4">
    <name type="scientific">Pseudoalteromonas fenneropenaei</name>
    <dbReference type="NCBI Taxonomy" id="1737459"/>
    <lineage>
        <taxon>Bacteria</taxon>
        <taxon>Pseudomonadati</taxon>
        <taxon>Pseudomonadota</taxon>
        <taxon>Gammaproteobacteria</taxon>
        <taxon>Alteromonadales</taxon>
        <taxon>Pseudoalteromonadaceae</taxon>
        <taxon>Pseudoalteromonas</taxon>
    </lineage>
</organism>
<evidence type="ECO:0000313" key="4">
    <source>
        <dbReference type="Proteomes" id="UP001595453"/>
    </source>
</evidence>
<dbReference type="InterPro" id="IPR011836">
    <property type="entry name" value="YhdP"/>
</dbReference>